<organism evidence="5 6">
    <name type="scientific">Entamoeba invadens IP1</name>
    <dbReference type="NCBI Taxonomy" id="370355"/>
    <lineage>
        <taxon>Eukaryota</taxon>
        <taxon>Amoebozoa</taxon>
        <taxon>Evosea</taxon>
        <taxon>Archamoebae</taxon>
        <taxon>Mastigamoebida</taxon>
        <taxon>Entamoebidae</taxon>
        <taxon>Entamoeba</taxon>
    </lineage>
</organism>
<dbReference type="InterPro" id="IPR036322">
    <property type="entry name" value="WD40_repeat_dom_sf"/>
</dbReference>
<gene>
    <name evidence="5" type="ORF">EIN_118000</name>
</gene>
<evidence type="ECO:0000259" key="4">
    <source>
        <dbReference type="SMART" id="SM01302"/>
    </source>
</evidence>
<keyword evidence="6" id="KW-1185">Reference proteome</keyword>
<dbReference type="GeneID" id="14891225"/>
<dbReference type="GO" id="GO:0030307">
    <property type="term" value="P:positive regulation of cell growth"/>
    <property type="evidence" value="ECO:0007669"/>
    <property type="project" value="TreeGrafter"/>
</dbReference>
<keyword evidence="2" id="KW-0853">WD repeat</keyword>
<dbReference type="GO" id="GO:0009267">
    <property type="term" value="P:cellular response to starvation"/>
    <property type="evidence" value="ECO:0007669"/>
    <property type="project" value="TreeGrafter"/>
</dbReference>
<dbReference type="PRINTS" id="PR01547">
    <property type="entry name" value="YEAST176DUF"/>
</dbReference>
<name>L7FNN1_ENTIV</name>
<evidence type="ECO:0000256" key="2">
    <source>
        <dbReference type="ARBA" id="ARBA00022574"/>
    </source>
</evidence>
<dbReference type="Gene3D" id="2.130.10.10">
    <property type="entry name" value="YVTN repeat-like/Quinoprotein amine dehydrogenase"/>
    <property type="match status" value="1"/>
</dbReference>
<dbReference type="OMA" id="NIFGWIN"/>
<evidence type="ECO:0000256" key="3">
    <source>
        <dbReference type="ARBA" id="ARBA00022737"/>
    </source>
</evidence>
<dbReference type="SUPFAM" id="SSF50978">
    <property type="entry name" value="WD40 repeat-like"/>
    <property type="match status" value="1"/>
</dbReference>
<dbReference type="InterPro" id="IPR029347">
    <property type="entry name" value="Raptor_N"/>
</dbReference>
<dbReference type="Gene3D" id="1.25.10.10">
    <property type="entry name" value="Leucine-rich Repeat Variant"/>
    <property type="match status" value="1"/>
</dbReference>
<dbReference type="Pfam" id="PF14538">
    <property type="entry name" value="Raptor_N"/>
    <property type="match status" value="1"/>
</dbReference>
<sequence length="1070" mass="121899">MSHETGIFDRMVFNTSDQLSICGIHEPRKKSKEYEYLPSPPMIKTPHLILCCCLNIGIDPPLNGLVKPRVSSTLYGWVNVKDHKKREIGYEITVQLANQYQRYCTPSVTTETLWDPTPESVKKACLAARERFPKDRVLFHYNGHGVPLPTLNHECWFFDSKISTYNPMNISEVFDCLGEKAVYVLDCPYSERLFKWFTKYNDKLKKTHKKSAEFIVLSGYGLLQQPQTNPNYPVDLFSTCLTTPLSMAILDYFYSADTVLLLPEQFLKTLPIDQKAKTQPFSELYAILTSVIEAIAWNVLPPDVFMKLFRQDIAVASLFRHFILATRIMKKFNYTPQSYPALPDTSNHPLWKMWDYVIELAIPKLVNSTKQINYVPSPFFSDLIVSMKSWLKIRPDEPPIPSPLPMIFRLFLRKDYTFEVFSLVCEYVDLGFYACERVVNIGFIPLLVQSLDKEGLQQFGVFCLAKVFSYDATPTSVYLKSSVPALMKIATKSNQSNELVCTLFLLAQVFLDGNVINNLNNKSVIYDALFAISRNDNSMVKIWAIVCFARLVGHEGVKSDVYNLPQFQPMLQELSQDDSPLVRSAVVYLLMYSISPPSVEQSKRLLDDLHPKVCELAKDACPTVRSLLVVLIYRVIAMGHQPSKYQEVLFYLSNDTDPDVIRAAEGLLSLCEKSRIQKPFGRKTMASPMEQFAKASQRIFDDLLERFYCSIRDVFRQPLLFKIINEEKAGRKEWFKKQSKSVQSSSRDFYFEIAKKQFKEEMRISFGNSVYVPKCVLYHPTLPCVLADISLDTIGVFEYKVSQTESSNFSNYNPINTSVKYLDWLDKNDAYLVSGCGDGSVRLWGDWDYKPKLITSWRGIPKPVVSQAVFTTMTNHRVISGEGESVFVWDVEYEKCVENYEILSGVSCLSQFSDKSFFCGGVSGGVSIVDMRCKTVNEWKDQKERIIDIGYSTRAYTVVSTSGGNDGKVCLYDVRKFGEKQNTCPYKTISVGPDVTSACVHEEAPYFAVGTVNNHVKVFNVITGEVWQHVKMYENFLRIKSTAASYVTFPSYDFGLAVVAGNSVVMYSLN</sequence>
<dbReference type="GO" id="GO:0030674">
    <property type="term" value="F:protein-macromolecule adaptor activity"/>
    <property type="evidence" value="ECO:0007669"/>
    <property type="project" value="TreeGrafter"/>
</dbReference>
<dbReference type="InterPro" id="IPR011989">
    <property type="entry name" value="ARM-like"/>
</dbReference>
<evidence type="ECO:0000313" key="5">
    <source>
        <dbReference type="EMBL" id="ELP92226.1"/>
    </source>
</evidence>
<evidence type="ECO:0000256" key="1">
    <source>
        <dbReference type="ARBA" id="ARBA00009257"/>
    </source>
</evidence>
<dbReference type="Proteomes" id="UP000014680">
    <property type="component" value="Unassembled WGS sequence"/>
</dbReference>
<keyword evidence="3" id="KW-0677">Repeat</keyword>
<dbReference type="RefSeq" id="XP_004258997.1">
    <property type="nucleotide sequence ID" value="XM_004258949.1"/>
</dbReference>
<dbReference type="SUPFAM" id="SSF48371">
    <property type="entry name" value="ARM repeat"/>
    <property type="match status" value="1"/>
</dbReference>
<dbReference type="OrthoDB" id="10262360at2759"/>
<dbReference type="SMART" id="SM00320">
    <property type="entry name" value="WD40"/>
    <property type="match status" value="5"/>
</dbReference>
<dbReference type="InterPro" id="IPR016024">
    <property type="entry name" value="ARM-type_fold"/>
</dbReference>
<dbReference type="PANTHER" id="PTHR12848:SF16">
    <property type="entry name" value="REGULATORY-ASSOCIATED PROTEIN OF MTOR"/>
    <property type="match status" value="1"/>
</dbReference>
<dbReference type="InterPro" id="IPR004083">
    <property type="entry name" value="Raptor"/>
</dbReference>
<dbReference type="InterPro" id="IPR001680">
    <property type="entry name" value="WD40_rpt"/>
</dbReference>
<dbReference type="GO" id="GO:0010506">
    <property type="term" value="P:regulation of autophagy"/>
    <property type="evidence" value="ECO:0007669"/>
    <property type="project" value="TreeGrafter"/>
</dbReference>
<dbReference type="GO" id="GO:0031931">
    <property type="term" value="C:TORC1 complex"/>
    <property type="evidence" value="ECO:0007669"/>
    <property type="project" value="InterPro"/>
</dbReference>
<dbReference type="SMART" id="SM01302">
    <property type="entry name" value="Raptor_N"/>
    <property type="match status" value="1"/>
</dbReference>
<protein>
    <recommendedName>
        <fullName evidence="4">Raptor N-terminal CASPase-like domain-containing protein</fullName>
    </recommendedName>
</protein>
<dbReference type="VEuPathDB" id="AmoebaDB:EIN_118000"/>
<dbReference type="KEGG" id="eiv:EIN_118000"/>
<dbReference type="InterPro" id="IPR015943">
    <property type="entry name" value="WD40/YVTN_repeat-like_dom_sf"/>
</dbReference>
<comment type="similarity">
    <text evidence="1">Belongs to the WD repeat RAPTOR family.</text>
</comment>
<dbReference type="PANTHER" id="PTHR12848">
    <property type="entry name" value="REGULATORY-ASSOCIATED PROTEIN OF MTOR"/>
    <property type="match status" value="1"/>
</dbReference>
<dbReference type="GO" id="GO:0005737">
    <property type="term" value="C:cytoplasm"/>
    <property type="evidence" value="ECO:0007669"/>
    <property type="project" value="TreeGrafter"/>
</dbReference>
<feature type="domain" description="Raptor N-terminal CASPase-like" evidence="4">
    <location>
        <begin position="42"/>
        <end position="198"/>
    </location>
</feature>
<dbReference type="GO" id="GO:0071230">
    <property type="term" value="P:cellular response to amino acid stimulus"/>
    <property type="evidence" value="ECO:0007669"/>
    <property type="project" value="TreeGrafter"/>
</dbReference>
<dbReference type="AlphaFoldDB" id="L7FNN1"/>
<dbReference type="GO" id="GO:0031929">
    <property type="term" value="P:TOR signaling"/>
    <property type="evidence" value="ECO:0007669"/>
    <property type="project" value="InterPro"/>
</dbReference>
<dbReference type="EMBL" id="KB206391">
    <property type="protein sequence ID" value="ELP92226.1"/>
    <property type="molecule type" value="Genomic_DNA"/>
</dbReference>
<reference evidence="5 6" key="1">
    <citation type="submission" date="2012-10" db="EMBL/GenBank/DDBJ databases">
        <authorList>
            <person name="Zafar N."/>
            <person name="Inman J."/>
            <person name="Hall N."/>
            <person name="Lorenzi H."/>
            <person name="Caler E."/>
        </authorList>
    </citation>
    <scope>NUCLEOTIDE SEQUENCE [LARGE SCALE GENOMIC DNA]</scope>
    <source>
        <strain evidence="5 6">IP1</strain>
    </source>
</reference>
<accession>L7FNN1</accession>
<proteinExistence type="inferred from homology"/>
<evidence type="ECO:0000313" key="6">
    <source>
        <dbReference type="Proteomes" id="UP000014680"/>
    </source>
</evidence>